<feature type="compositionally biased region" description="Acidic residues" evidence="1">
    <location>
        <begin position="79"/>
        <end position="91"/>
    </location>
</feature>
<dbReference type="OrthoDB" id="10397878at2759"/>
<gene>
    <name evidence="2" type="ORF">FKW77_009639</name>
</gene>
<keyword evidence="3" id="KW-1185">Reference proteome</keyword>
<reference evidence="2 3" key="1">
    <citation type="submission" date="2019-07" db="EMBL/GenBank/DDBJ databases">
        <title>Finished genome of Venturia effusa.</title>
        <authorList>
            <person name="Young C.A."/>
            <person name="Cox M.P."/>
            <person name="Ganley A.R.D."/>
            <person name="David W.J."/>
        </authorList>
    </citation>
    <scope>NUCLEOTIDE SEQUENCE [LARGE SCALE GENOMIC DNA]</scope>
    <source>
        <strain evidence="3">albino</strain>
    </source>
</reference>
<organism evidence="2 3">
    <name type="scientific">Venturia effusa</name>
    <dbReference type="NCBI Taxonomy" id="50376"/>
    <lineage>
        <taxon>Eukaryota</taxon>
        <taxon>Fungi</taxon>
        <taxon>Dikarya</taxon>
        <taxon>Ascomycota</taxon>
        <taxon>Pezizomycotina</taxon>
        <taxon>Dothideomycetes</taxon>
        <taxon>Pleosporomycetidae</taxon>
        <taxon>Venturiales</taxon>
        <taxon>Venturiaceae</taxon>
        <taxon>Venturia</taxon>
    </lineage>
</organism>
<accession>A0A517LEN7</accession>
<evidence type="ECO:0000313" key="3">
    <source>
        <dbReference type="Proteomes" id="UP000316270"/>
    </source>
</evidence>
<evidence type="ECO:0000256" key="1">
    <source>
        <dbReference type="SAM" id="MobiDB-lite"/>
    </source>
</evidence>
<dbReference type="AlphaFoldDB" id="A0A517LEN7"/>
<feature type="region of interest" description="Disordered" evidence="1">
    <location>
        <begin position="70"/>
        <end position="101"/>
    </location>
</feature>
<evidence type="ECO:0000313" key="2">
    <source>
        <dbReference type="EMBL" id="QDS74094.1"/>
    </source>
</evidence>
<proteinExistence type="predicted"/>
<protein>
    <submittedName>
        <fullName evidence="2">Uncharacterized protein</fullName>
    </submittedName>
</protein>
<name>A0A517LEN7_9PEZI</name>
<sequence>MMDSWDAEERPDFANAEYRESLELHRQSDFANFFENEFELLMDEGDYAEPQNTHDDTDLFASPMQLTLRPRSGDASMADNDDESNMDIDEAEPAKPKVPTSFLDLPRETRQAIIEYSHEEEPEKVVIKEWEEAWKYTDWANVLRQVHPVLVEDVNYVEERWNKRVVIMPWYLPKRETKTTLDQCAVAEAEEREMERLEKVRKRIIGKGDDGG</sequence>
<dbReference type="Proteomes" id="UP000316270">
    <property type="component" value="Chromosome 10"/>
</dbReference>
<dbReference type="EMBL" id="CP042194">
    <property type="protein sequence ID" value="QDS74094.1"/>
    <property type="molecule type" value="Genomic_DNA"/>
</dbReference>